<dbReference type="FunFam" id="3.40.50.1000:FF:000144">
    <property type="entry name" value="copper-transporting ATPase 1 isoform X2"/>
    <property type="match status" value="1"/>
</dbReference>
<dbReference type="GO" id="GO:0005524">
    <property type="term" value="F:ATP binding"/>
    <property type="evidence" value="ECO:0007669"/>
    <property type="project" value="UniProtKB-UniRule"/>
</dbReference>
<keyword evidence="11 16" id="KW-1133">Transmembrane helix</keyword>
<evidence type="ECO:0000256" key="7">
    <source>
        <dbReference type="ARBA" id="ARBA00022741"/>
    </source>
</evidence>
<feature type="transmembrane region" description="Helical" evidence="16">
    <location>
        <begin position="107"/>
        <end position="125"/>
    </location>
</feature>
<dbReference type="PROSITE" id="PS50846">
    <property type="entry name" value="HMA_2"/>
    <property type="match status" value="1"/>
</dbReference>
<dbReference type="NCBIfam" id="TIGR01494">
    <property type="entry name" value="ATPase_P-type"/>
    <property type="match status" value="1"/>
</dbReference>
<keyword evidence="10" id="KW-1278">Translocase</keyword>
<dbReference type="SUPFAM" id="SSF56784">
    <property type="entry name" value="HAD-like"/>
    <property type="match status" value="1"/>
</dbReference>
<keyword evidence="14 16" id="KW-0472">Membrane</keyword>
<evidence type="ECO:0000256" key="9">
    <source>
        <dbReference type="ARBA" id="ARBA00022840"/>
    </source>
</evidence>
<evidence type="ECO:0000256" key="11">
    <source>
        <dbReference type="ARBA" id="ARBA00022989"/>
    </source>
</evidence>
<dbReference type="SUPFAM" id="SSF55008">
    <property type="entry name" value="HMA, heavy metal-associated domain"/>
    <property type="match status" value="1"/>
</dbReference>
<dbReference type="EC" id="7.2.2.8" evidence="3"/>
<dbReference type="PANTHER" id="PTHR43520">
    <property type="entry name" value="ATP7, ISOFORM B"/>
    <property type="match status" value="1"/>
</dbReference>
<proteinExistence type="inferred from homology"/>
<evidence type="ECO:0000313" key="19">
    <source>
        <dbReference type="Proteomes" id="UP001319080"/>
    </source>
</evidence>
<keyword evidence="12" id="KW-0186">Copper</keyword>
<organism evidence="18 19">
    <name type="scientific">Dawidia cretensis</name>
    <dbReference type="NCBI Taxonomy" id="2782350"/>
    <lineage>
        <taxon>Bacteria</taxon>
        <taxon>Pseudomonadati</taxon>
        <taxon>Bacteroidota</taxon>
        <taxon>Cytophagia</taxon>
        <taxon>Cytophagales</taxon>
        <taxon>Chryseotaleaceae</taxon>
        <taxon>Dawidia</taxon>
    </lineage>
</organism>
<dbReference type="RefSeq" id="WP_254087287.1">
    <property type="nucleotide sequence ID" value="NZ_JAHESE010000039.1"/>
</dbReference>
<accession>A0AAP2GSG7</accession>
<keyword evidence="9 16" id="KW-0067">ATP-binding</keyword>
<dbReference type="InterPro" id="IPR023298">
    <property type="entry name" value="ATPase_P-typ_TM_dom_sf"/>
</dbReference>
<keyword evidence="13" id="KW-0406">Ion transport</keyword>
<dbReference type="InterPro" id="IPR059000">
    <property type="entry name" value="ATPase_P-type_domA"/>
</dbReference>
<dbReference type="AlphaFoldDB" id="A0AAP2GSG7"/>
<keyword evidence="8" id="KW-0187">Copper transport</keyword>
<dbReference type="PROSITE" id="PS00154">
    <property type="entry name" value="ATPASE_E1_E2"/>
    <property type="match status" value="1"/>
</dbReference>
<dbReference type="InterPro" id="IPR023214">
    <property type="entry name" value="HAD_sf"/>
</dbReference>
<evidence type="ECO:0000256" key="14">
    <source>
        <dbReference type="ARBA" id="ARBA00023136"/>
    </source>
</evidence>
<dbReference type="NCBIfam" id="TIGR01525">
    <property type="entry name" value="ATPase-IB_hvy"/>
    <property type="match status" value="1"/>
</dbReference>
<dbReference type="Pfam" id="PF00702">
    <property type="entry name" value="Hydrolase"/>
    <property type="match status" value="1"/>
</dbReference>
<keyword evidence="6 16" id="KW-0479">Metal-binding</keyword>
<dbReference type="GO" id="GO:0043682">
    <property type="term" value="F:P-type divalent copper transporter activity"/>
    <property type="evidence" value="ECO:0007669"/>
    <property type="project" value="TreeGrafter"/>
</dbReference>
<dbReference type="Gene3D" id="3.40.1110.10">
    <property type="entry name" value="Calcium-transporting ATPase, cytoplasmic domain N"/>
    <property type="match status" value="1"/>
</dbReference>
<comment type="catalytic activity">
    <reaction evidence="15">
        <text>Cu(+)(in) + ATP + H2O = Cu(+)(out) + ADP + phosphate + H(+)</text>
        <dbReference type="Rhea" id="RHEA:25792"/>
        <dbReference type="ChEBI" id="CHEBI:15377"/>
        <dbReference type="ChEBI" id="CHEBI:15378"/>
        <dbReference type="ChEBI" id="CHEBI:30616"/>
        <dbReference type="ChEBI" id="CHEBI:43474"/>
        <dbReference type="ChEBI" id="CHEBI:49552"/>
        <dbReference type="ChEBI" id="CHEBI:456216"/>
        <dbReference type="EC" id="7.2.2.8"/>
    </reaction>
</comment>
<dbReference type="GO" id="GO:0055070">
    <property type="term" value="P:copper ion homeostasis"/>
    <property type="evidence" value="ECO:0007669"/>
    <property type="project" value="TreeGrafter"/>
</dbReference>
<dbReference type="Pfam" id="PF00403">
    <property type="entry name" value="HMA"/>
    <property type="match status" value="1"/>
</dbReference>
<evidence type="ECO:0000256" key="10">
    <source>
        <dbReference type="ARBA" id="ARBA00022967"/>
    </source>
</evidence>
<dbReference type="FunFam" id="3.30.70.100:FF:000001">
    <property type="entry name" value="ATPase copper transporting beta"/>
    <property type="match status" value="1"/>
</dbReference>
<dbReference type="InterPro" id="IPR001757">
    <property type="entry name" value="P_typ_ATPase"/>
</dbReference>
<evidence type="ECO:0000313" key="18">
    <source>
        <dbReference type="EMBL" id="MBT1711716.1"/>
    </source>
</evidence>
<dbReference type="CDD" id="cd02094">
    <property type="entry name" value="P-type_ATPase_Cu-like"/>
    <property type="match status" value="1"/>
</dbReference>
<protein>
    <recommendedName>
        <fullName evidence="3">P-type Cu(+) transporter</fullName>
        <ecNumber evidence="3">7.2.2.8</ecNumber>
    </recommendedName>
</protein>
<keyword evidence="19" id="KW-1185">Reference proteome</keyword>
<dbReference type="CDD" id="cd00371">
    <property type="entry name" value="HMA"/>
    <property type="match status" value="1"/>
</dbReference>
<evidence type="ECO:0000256" key="13">
    <source>
        <dbReference type="ARBA" id="ARBA00023065"/>
    </source>
</evidence>
<dbReference type="InterPro" id="IPR006121">
    <property type="entry name" value="HMA_dom"/>
</dbReference>
<dbReference type="NCBIfam" id="TIGR01511">
    <property type="entry name" value="ATPase-IB1_Cu"/>
    <property type="match status" value="1"/>
</dbReference>
<dbReference type="PANTHER" id="PTHR43520:SF8">
    <property type="entry name" value="P-TYPE CU(+) TRANSPORTER"/>
    <property type="match status" value="1"/>
</dbReference>
<dbReference type="GO" id="GO:0005507">
    <property type="term" value="F:copper ion binding"/>
    <property type="evidence" value="ECO:0007669"/>
    <property type="project" value="TreeGrafter"/>
</dbReference>
<dbReference type="PROSITE" id="PS01047">
    <property type="entry name" value="HMA_1"/>
    <property type="match status" value="1"/>
</dbReference>
<evidence type="ECO:0000256" key="4">
    <source>
        <dbReference type="ARBA" id="ARBA00022448"/>
    </source>
</evidence>
<dbReference type="Gene3D" id="3.30.70.100">
    <property type="match status" value="1"/>
</dbReference>
<keyword evidence="5 16" id="KW-0812">Transmembrane</keyword>
<evidence type="ECO:0000256" key="8">
    <source>
        <dbReference type="ARBA" id="ARBA00022796"/>
    </source>
</evidence>
<name>A0AAP2GSG7_9BACT</name>
<dbReference type="InterPro" id="IPR017969">
    <property type="entry name" value="Heavy-metal-associated_CS"/>
</dbReference>
<comment type="caution">
    <text evidence="18">The sequence shown here is derived from an EMBL/GenBank/DDBJ whole genome shotgun (WGS) entry which is preliminary data.</text>
</comment>
<evidence type="ECO:0000256" key="3">
    <source>
        <dbReference type="ARBA" id="ARBA00012517"/>
    </source>
</evidence>
<dbReference type="Proteomes" id="UP001319080">
    <property type="component" value="Unassembled WGS sequence"/>
</dbReference>
<dbReference type="InterPro" id="IPR036412">
    <property type="entry name" value="HAD-like_sf"/>
</dbReference>
<dbReference type="Pfam" id="PF00122">
    <property type="entry name" value="E1-E2_ATPase"/>
    <property type="match status" value="1"/>
</dbReference>
<keyword evidence="4" id="KW-0813">Transport</keyword>
<evidence type="ECO:0000256" key="6">
    <source>
        <dbReference type="ARBA" id="ARBA00022723"/>
    </source>
</evidence>
<dbReference type="GO" id="GO:0005886">
    <property type="term" value="C:plasma membrane"/>
    <property type="evidence" value="ECO:0007669"/>
    <property type="project" value="UniProtKB-SubCell"/>
</dbReference>
<dbReference type="EMBL" id="JAHESE010000039">
    <property type="protein sequence ID" value="MBT1711716.1"/>
    <property type="molecule type" value="Genomic_DNA"/>
</dbReference>
<feature type="transmembrane region" description="Helical" evidence="16">
    <location>
        <begin position="131"/>
        <end position="154"/>
    </location>
</feature>
<dbReference type="InterPro" id="IPR044492">
    <property type="entry name" value="P_typ_ATPase_HD_dom"/>
</dbReference>
<dbReference type="FunFam" id="2.70.150.10:FF:000002">
    <property type="entry name" value="Copper-transporting ATPase 1, putative"/>
    <property type="match status" value="1"/>
</dbReference>
<feature type="transmembrane region" description="Helical" evidence="16">
    <location>
        <begin position="350"/>
        <end position="372"/>
    </location>
</feature>
<dbReference type="SUPFAM" id="SSF81653">
    <property type="entry name" value="Calcium ATPase, transduction domain A"/>
    <property type="match status" value="1"/>
</dbReference>
<sequence>MTTTTNNHPGKATPRTRTTFPVLEMTCGACAGSVESMLAASPGVYSASVNYANQTALVEYDTTQTQPQALQAAVRSIGYDLVIDTEDPQAQAADAQQKHYAALKTRTLWACILSAPVVILGMFFMDYAYTPYISLVLTAPIVFYLGRSFFAHAWKQARHGQATMDTLVALSTSIAFLFSTFNTFFPDYWHARGVHAHVYYEAAAVIIAFLSIGKLLEARAKASTSSAIRKLMGLQPKTVLVVQNTIEQELPIAAVRIGNIVVVRPGERIPVDGVVESGTSYVDESMISGESIAVSKKAGDKVFAGTVNERGSFRLEARQIGSDTVLARIIRMVQEAQGSKAPVQQLADKIAGIFVPIVITLAILTFVTWMLVGGEHAFTHGLLAAVTVLVIACPCALGLATPTALMVGVGKGAENNILIRDAESLERAHQVTAVVLDKTGTLTEGKPRVTDLLWQHGPDNTLAASVLYSLETSSEHPLAAAVVRHLKDAGTQGVPLQHFEALPGRGVVATHQTIPYYAGNTRLLTEHQIVIPPTLQAQAEQLQEQARTVIYFADAQRVLALIAIADTLKPTSRAAVEALQEKGIAVYMLTGDNPQTARAIARQAGIAHYEAEVMPDQKAAYIEKLQAQGHVVAMAGDGINDSQALAQADVSIAMGKGSDIAMDVAKMTLITSDLQAIPKALTLSTQTVQGIRQNLFWAFIYNVIGIPIAAGILYPVNGFLLDPMVAGAAMALSSFSVVANSLRLKARKL</sequence>
<feature type="transmembrane region" description="Helical" evidence="16">
    <location>
        <begin position="378"/>
        <end position="401"/>
    </location>
</feature>
<evidence type="ECO:0000256" key="16">
    <source>
        <dbReference type="RuleBase" id="RU362081"/>
    </source>
</evidence>
<dbReference type="PRINTS" id="PR00943">
    <property type="entry name" value="CUATPASE"/>
</dbReference>
<dbReference type="InterPro" id="IPR036163">
    <property type="entry name" value="HMA_dom_sf"/>
</dbReference>
<dbReference type="InterPro" id="IPR027256">
    <property type="entry name" value="P-typ_ATPase_IB"/>
</dbReference>
<dbReference type="SFLD" id="SFLDG00002">
    <property type="entry name" value="C1.7:_P-type_atpase_like"/>
    <property type="match status" value="1"/>
</dbReference>
<dbReference type="Gene3D" id="2.70.150.10">
    <property type="entry name" value="Calcium-transporting ATPase, cytoplasmic transduction domain A"/>
    <property type="match status" value="1"/>
</dbReference>
<gene>
    <name evidence="18" type="ORF">KK062_25975</name>
</gene>
<evidence type="ECO:0000256" key="5">
    <source>
        <dbReference type="ARBA" id="ARBA00022692"/>
    </source>
</evidence>
<keyword evidence="16" id="KW-1003">Cell membrane</keyword>
<feature type="transmembrane region" description="Helical" evidence="16">
    <location>
        <begin position="720"/>
        <end position="742"/>
    </location>
</feature>
<feature type="transmembrane region" description="Helical" evidence="16">
    <location>
        <begin position="197"/>
        <end position="216"/>
    </location>
</feature>
<dbReference type="PRINTS" id="PR00119">
    <property type="entry name" value="CATATPASE"/>
</dbReference>
<evidence type="ECO:0000259" key="17">
    <source>
        <dbReference type="PROSITE" id="PS50846"/>
    </source>
</evidence>
<dbReference type="InterPro" id="IPR023299">
    <property type="entry name" value="ATPase_P-typ_cyto_dom_N"/>
</dbReference>
<dbReference type="GO" id="GO:0016887">
    <property type="term" value="F:ATP hydrolysis activity"/>
    <property type="evidence" value="ECO:0007669"/>
    <property type="project" value="InterPro"/>
</dbReference>
<feature type="domain" description="HMA" evidence="17">
    <location>
        <begin position="16"/>
        <end position="82"/>
    </location>
</feature>
<feature type="transmembrane region" description="Helical" evidence="16">
    <location>
        <begin position="695"/>
        <end position="714"/>
    </location>
</feature>
<dbReference type="InterPro" id="IPR018303">
    <property type="entry name" value="ATPase_P-typ_P_site"/>
</dbReference>
<evidence type="ECO:0000256" key="2">
    <source>
        <dbReference type="ARBA" id="ARBA00006024"/>
    </source>
</evidence>
<dbReference type="SFLD" id="SFLDS00003">
    <property type="entry name" value="Haloacid_Dehalogenase"/>
    <property type="match status" value="1"/>
</dbReference>
<dbReference type="Gene3D" id="3.40.50.1000">
    <property type="entry name" value="HAD superfamily/HAD-like"/>
    <property type="match status" value="1"/>
</dbReference>
<dbReference type="GO" id="GO:0012505">
    <property type="term" value="C:endomembrane system"/>
    <property type="evidence" value="ECO:0007669"/>
    <property type="project" value="UniProtKB-SubCell"/>
</dbReference>
<evidence type="ECO:0000256" key="1">
    <source>
        <dbReference type="ARBA" id="ARBA00004127"/>
    </source>
</evidence>
<feature type="transmembrane region" description="Helical" evidence="16">
    <location>
        <begin position="166"/>
        <end position="185"/>
    </location>
</feature>
<keyword evidence="7 16" id="KW-0547">Nucleotide-binding</keyword>
<dbReference type="SUPFAM" id="SSF81665">
    <property type="entry name" value="Calcium ATPase, transmembrane domain M"/>
    <property type="match status" value="1"/>
</dbReference>
<dbReference type="GO" id="GO:0140581">
    <property type="term" value="F:P-type monovalent copper transporter activity"/>
    <property type="evidence" value="ECO:0007669"/>
    <property type="project" value="UniProtKB-EC"/>
</dbReference>
<comment type="similarity">
    <text evidence="2 16">Belongs to the cation transport ATPase (P-type) (TC 3.A.3) family. Type IB subfamily.</text>
</comment>
<evidence type="ECO:0000256" key="12">
    <source>
        <dbReference type="ARBA" id="ARBA00023008"/>
    </source>
</evidence>
<comment type="subcellular location">
    <subcellularLocation>
        <location evidence="16">Cell membrane</location>
    </subcellularLocation>
    <subcellularLocation>
        <location evidence="1">Endomembrane system</location>
        <topology evidence="1">Multi-pass membrane protein</topology>
    </subcellularLocation>
</comment>
<dbReference type="SFLD" id="SFLDF00027">
    <property type="entry name" value="p-type_atpase"/>
    <property type="match status" value="1"/>
</dbReference>
<reference evidence="18 19" key="1">
    <citation type="submission" date="2021-05" db="EMBL/GenBank/DDBJ databases">
        <title>A Polyphasic approach of four new species of the genus Ohtaekwangia: Ohtaekwangia histidinii sp. nov., Ohtaekwangia cretensis sp. nov., Ohtaekwangia indiensis sp. nov., Ohtaekwangia reichenbachii sp. nov. from diverse environment.</title>
        <authorList>
            <person name="Octaviana S."/>
        </authorList>
    </citation>
    <scope>NUCLEOTIDE SEQUENCE [LARGE SCALE GENOMIC DNA]</scope>
    <source>
        <strain evidence="18 19">PWU5</strain>
    </source>
</reference>
<dbReference type="InterPro" id="IPR008250">
    <property type="entry name" value="ATPase_P-typ_transduc_dom_A_sf"/>
</dbReference>
<evidence type="ECO:0000256" key="15">
    <source>
        <dbReference type="ARBA" id="ARBA00049289"/>
    </source>
</evidence>